<sequence>MQLVKATALAVVATVAVLGWTAPASAQPGPDVPIDTPMPDEVFNGYVLGTFRDGAIASPQEIVDGVFAYDTFYDEPPLRGDEAPGTLLKAKPFDVLFTGVKPGNVSAWKVMYVTENLDGTRDISTGVVMIPEDGRDNATRSVVAYQEANDSVGPRCHPSTQWSGGALGEASAWSALGPLALMFGEGLAVVISDVGNDADPAPHGVFAGKYAAKALLNGVRAAFALEDAGLNPDAPLGIFGIAGGGVGGAFAAELQPEYAPELNLKATVLEGMVVDQRNFIRFAGGSLASGFVFATLLGLEPQYPEMRIDEKLNPAGKAMADLWRTQCQVTYFLTPFLPINALFTSGENPADIAEFQHVYEDNKLGVGGAPDSKVLITSCAADDSFMSVVPAQDSRDLADRYRAKGTEVVYHPTDCNMGLFFTNLYRWGTDLFGMQTVDWLANELS</sequence>
<dbReference type="SUPFAM" id="SSF53474">
    <property type="entry name" value="alpha/beta-Hydrolases"/>
    <property type="match status" value="1"/>
</dbReference>
<evidence type="ECO:0000256" key="1">
    <source>
        <dbReference type="SAM" id="SignalP"/>
    </source>
</evidence>
<dbReference type="PANTHER" id="PTHR34853:SF1">
    <property type="entry name" value="LIPASE 5"/>
    <property type="match status" value="1"/>
</dbReference>
<accession>A0ABU7JTP3</accession>
<gene>
    <name evidence="2" type="ORF">Q8814_14925</name>
</gene>
<feature type="chain" id="PRO_5046512549" evidence="1">
    <location>
        <begin position="27"/>
        <end position="445"/>
    </location>
</feature>
<organism evidence="2 3">
    <name type="scientific">Rhodococcus chondri</name>
    <dbReference type="NCBI Taxonomy" id="3065941"/>
    <lineage>
        <taxon>Bacteria</taxon>
        <taxon>Bacillati</taxon>
        <taxon>Actinomycetota</taxon>
        <taxon>Actinomycetes</taxon>
        <taxon>Mycobacteriales</taxon>
        <taxon>Nocardiaceae</taxon>
        <taxon>Rhodococcus</taxon>
    </lineage>
</organism>
<dbReference type="InterPro" id="IPR005152">
    <property type="entry name" value="Lipase_secreted"/>
</dbReference>
<dbReference type="PANTHER" id="PTHR34853">
    <property type="match status" value="1"/>
</dbReference>
<dbReference type="Gene3D" id="3.40.50.1820">
    <property type="entry name" value="alpha/beta hydrolase"/>
    <property type="match status" value="1"/>
</dbReference>
<proteinExistence type="predicted"/>
<name>A0ABU7JTP3_9NOCA</name>
<evidence type="ECO:0000313" key="3">
    <source>
        <dbReference type="Proteomes" id="UP001331936"/>
    </source>
</evidence>
<dbReference type="EMBL" id="JAUZMZ010000081">
    <property type="protein sequence ID" value="MEE2033393.1"/>
    <property type="molecule type" value="Genomic_DNA"/>
</dbReference>
<keyword evidence="1" id="KW-0732">Signal</keyword>
<protein>
    <submittedName>
        <fullName evidence="2">Lipase family protein</fullName>
    </submittedName>
</protein>
<feature type="signal peptide" evidence="1">
    <location>
        <begin position="1"/>
        <end position="26"/>
    </location>
</feature>
<dbReference type="Gene3D" id="1.10.260.130">
    <property type="match status" value="1"/>
</dbReference>
<reference evidence="2 3" key="1">
    <citation type="submission" date="2023-08" db="EMBL/GenBank/DDBJ databases">
        <authorList>
            <person name="Girao M."/>
            <person name="Carvalho M.F."/>
        </authorList>
    </citation>
    <scope>NUCLEOTIDE SEQUENCE [LARGE SCALE GENOMIC DNA]</scope>
    <source>
        <strain evidence="2 3">CC-R104</strain>
    </source>
</reference>
<dbReference type="InterPro" id="IPR029058">
    <property type="entry name" value="AB_hydrolase_fold"/>
</dbReference>
<dbReference type="Proteomes" id="UP001331936">
    <property type="component" value="Unassembled WGS sequence"/>
</dbReference>
<dbReference type="Pfam" id="PF03583">
    <property type="entry name" value="LIP"/>
    <property type="match status" value="1"/>
</dbReference>
<comment type="caution">
    <text evidence="2">The sequence shown here is derived from an EMBL/GenBank/DDBJ whole genome shotgun (WGS) entry which is preliminary data.</text>
</comment>
<evidence type="ECO:0000313" key="2">
    <source>
        <dbReference type="EMBL" id="MEE2033393.1"/>
    </source>
</evidence>
<keyword evidence="3" id="KW-1185">Reference proteome</keyword>